<protein>
    <submittedName>
        <fullName evidence="1">Uncharacterized protein</fullName>
    </submittedName>
</protein>
<gene>
    <name evidence="1" type="ORF">A5771_13710</name>
</gene>
<accession>A0A1A2EAX1</accession>
<name>A0A1A2EAX1_MYCSD</name>
<dbReference type="EMBL" id="LZIN01000075">
    <property type="protein sequence ID" value="OBG03008.1"/>
    <property type="molecule type" value="Genomic_DNA"/>
</dbReference>
<evidence type="ECO:0000313" key="2">
    <source>
        <dbReference type="Proteomes" id="UP000093985"/>
    </source>
</evidence>
<reference evidence="2" key="1">
    <citation type="submission" date="2016-06" db="EMBL/GenBank/DDBJ databases">
        <authorList>
            <person name="Sutton G."/>
            <person name="Brinkac L."/>
            <person name="Sanka R."/>
            <person name="Adams M."/>
            <person name="Lau E."/>
            <person name="Mehaffy C."/>
            <person name="Tameris M."/>
            <person name="Hatherill M."/>
            <person name="Hanekom W."/>
            <person name="Mahomed H."/>
            <person name="Mcshane H."/>
        </authorList>
    </citation>
    <scope>NUCLEOTIDE SEQUENCE [LARGE SCALE GENOMIC DNA]</scope>
    <source>
        <strain evidence="2">852014-51077_SCH5608930-a</strain>
    </source>
</reference>
<organism evidence="1 2">
    <name type="scientific">Mycolicibacter sinensis (strain JDM601)</name>
    <name type="common">Mycobacterium sinense</name>
    <dbReference type="NCBI Taxonomy" id="875328"/>
    <lineage>
        <taxon>Bacteria</taxon>
        <taxon>Bacillati</taxon>
        <taxon>Actinomycetota</taxon>
        <taxon>Actinomycetes</taxon>
        <taxon>Mycobacteriales</taxon>
        <taxon>Mycobacteriaceae</taxon>
        <taxon>Mycolicibacter</taxon>
    </lineage>
</organism>
<dbReference type="Proteomes" id="UP000093985">
    <property type="component" value="Unassembled WGS sequence"/>
</dbReference>
<comment type="caution">
    <text evidence="1">The sequence shown here is derived from an EMBL/GenBank/DDBJ whole genome shotgun (WGS) entry which is preliminary data.</text>
</comment>
<evidence type="ECO:0000313" key="1">
    <source>
        <dbReference type="EMBL" id="OBG03008.1"/>
    </source>
</evidence>
<dbReference type="AlphaFoldDB" id="A0A1A2EAX1"/>
<proteinExistence type="predicted"/>
<sequence length="80" mass="8744">MKGKTHNHGAPWLWRIVDDLTGELMAPDCHTIYTAIASGVANGWRPTRAEIVNLVEFGRQQAVAAQHSPSVRRIAPRSAG</sequence>